<organism evidence="13">
    <name type="scientific">Rouxiella sp. WC2420</name>
    <dbReference type="NCBI Taxonomy" id="3234145"/>
    <lineage>
        <taxon>Bacteria</taxon>
        <taxon>Pseudomonadati</taxon>
        <taxon>Pseudomonadota</taxon>
        <taxon>Gammaproteobacteria</taxon>
        <taxon>Enterobacterales</taxon>
        <taxon>Yersiniaceae</taxon>
        <taxon>Rouxiella</taxon>
    </lineage>
</organism>
<evidence type="ECO:0000259" key="12">
    <source>
        <dbReference type="Pfam" id="PF00266"/>
    </source>
</evidence>
<dbReference type="InterPro" id="IPR015424">
    <property type="entry name" value="PyrdxlP-dep_Trfase"/>
</dbReference>
<keyword evidence="4" id="KW-0808">Transferase</keyword>
<dbReference type="AlphaFoldDB" id="A0AB39VT84"/>
<evidence type="ECO:0000256" key="3">
    <source>
        <dbReference type="ARBA" id="ARBA00012239"/>
    </source>
</evidence>
<dbReference type="PROSITE" id="PS00595">
    <property type="entry name" value="AA_TRANSFER_CLASS_5"/>
    <property type="match status" value="1"/>
</dbReference>
<comment type="cofactor">
    <cofactor evidence="1 11">
        <name>pyridoxal 5'-phosphate</name>
        <dbReference type="ChEBI" id="CHEBI:597326"/>
    </cofactor>
</comment>
<evidence type="ECO:0000256" key="11">
    <source>
        <dbReference type="RuleBase" id="RU004504"/>
    </source>
</evidence>
<dbReference type="Gene3D" id="3.90.1150.10">
    <property type="entry name" value="Aspartate Aminotransferase, domain 1"/>
    <property type="match status" value="1"/>
</dbReference>
<dbReference type="GO" id="GO:0031071">
    <property type="term" value="F:cysteine desulfurase activity"/>
    <property type="evidence" value="ECO:0007669"/>
    <property type="project" value="UniProtKB-EC"/>
</dbReference>
<evidence type="ECO:0000256" key="7">
    <source>
        <dbReference type="ARBA" id="ARBA00022898"/>
    </source>
</evidence>
<dbReference type="SUPFAM" id="SSF53383">
    <property type="entry name" value="PLP-dependent transferases"/>
    <property type="match status" value="1"/>
</dbReference>
<dbReference type="PIRSF" id="PIRSF005572">
    <property type="entry name" value="NifS"/>
    <property type="match status" value="1"/>
</dbReference>
<evidence type="ECO:0000313" key="13">
    <source>
        <dbReference type="EMBL" id="XDU73367.1"/>
    </source>
</evidence>
<evidence type="ECO:0000256" key="9">
    <source>
        <dbReference type="ARBA" id="ARBA00023014"/>
    </source>
</evidence>
<dbReference type="Gene3D" id="3.40.640.10">
    <property type="entry name" value="Type I PLP-dependent aspartate aminotransferase-like (Major domain)"/>
    <property type="match status" value="1"/>
</dbReference>
<evidence type="ECO:0000256" key="4">
    <source>
        <dbReference type="ARBA" id="ARBA00022679"/>
    </source>
</evidence>
<feature type="domain" description="Aminotransferase class V" evidence="12">
    <location>
        <begin position="8"/>
        <end position="370"/>
    </location>
</feature>
<dbReference type="GO" id="GO:0051537">
    <property type="term" value="F:2 iron, 2 sulfur cluster binding"/>
    <property type="evidence" value="ECO:0007669"/>
    <property type="project" value="UniProtKB-KW"/>
</dbReference>
<proteinExistence type="inferred from homology"/>
<evidence type="ECO:0000256" key="2">
    <source>
        <dbReference type="ARBA" id="ARBA00006490"/>
    </source>
</evidence>
<evidence type="ECO:0000256" key="6">
    <source>
        <dbReference type="ARBA" id="ARBA00022723"/>
    </source>
</evidence>
<keyword evidence="8" id="KW-0408">Iron</keyword>
<evidence type="ECO:0000256" key="10">
    <source>
        <dbReference type="ARBA" id="ARBA00050776"/>
    </source>
</evidence>
<dbReference type="EMBL" id="CP165628">
    <property type="protein sequence ID" value="XDU73367.1"/>
    <property type="molecule type" value="Genomic_DNA"/>
</dbReference>
<sequence length="393" mass="42528">MSSCKGPIYLDNIATTRIDPQVLDAIIPYLTINYGNPSSESHSLGWDASSAVEQARAEISKAINAHHSHQIVFTSGATESVNLAICGMQKKASGRHIITSTIEHKSVLESCARLESQGIEVTYLAPQRDGVVSPSAVYDAVRDDTYLVSIMAANNEIGSIQKIEEIGKICLDKNVVFHTDATQAVGKIYFDVQAMNIDMASFCAHKIYSPKGSGALYINNSLKKIILEPLILGGGQENGLRSGTLNVPGIVGFGHAVRIAMETLQQESIRLKGLKSIFLENINVDHDGFCINGHHQECLPGLLNISFLGIDADSLLLEIPEIALSAGSACNSAGRQPSHVLKAIGLSDANSRSSVRLGFGRFNNEKEVKYVCLRINEVLKKLRNMVPTPFITK</sequence>
<dbReference type="InterPro" id="IPR015422">
    <property type="entry name" value="PyrdxlP-dep_Trfase_small"/>
</dbReference>
<comment type="similarity">
    <text evidence="2">Belongs to the class-V pyridoxal-phosphate-dependent aminotransferase family. NifS/IscS subfamily.</text>
</comment>
<keyword evidence="6" id="KW-0479">Metal-binding</keyword>
<evidence type="ECO:0000256" key="1">
    <source>
        <dbReference type="ARBA" id="ARBA00001933"/>
    </source>
</evidence>
<name>A0AB39VT84_9GAMM</name>
<dbReference type="InterPro" id="IPR016454">
    <property type="entry name" value="Cysteine_dSase"/>
</dbReference>
<dbReference type="FunFam" id="3.40.640.10:FF:000003">
    <property type="entry name" value="Cysteine desulfurase IscS"/>
    <property type="match status" value="1"/>
</dbReference>
<dbReference type="InterPro" id="IPR020578">
    <property type="entry name" value="Aminotrans_V_PyrdxlP_BS"/>
</dbReference>
<dbReference type="PANTHER" id="PTHR11601">
    <property type="entry name" value="CYSTEINE DESULFURYLASE FAMILY MEMBER"/>
    <property type="match status" value="1"/>
</dbReference>
<dbReference type="PANTHER" id="PTHR11601:SF34">
    <property type="entry name" value="CYSTEINE DESULFURASE"/>
    <property type="match status" value="1"/>
</dbReference>
<reference evidence="13" key="1">
    <citation type="submission" date="2024-07" db="EMBL/GenBank/DDBJ databases">
        <authorList>
            <person name="Biller S.J."/>
        </authorList>
    </citation>
    <scope>NUCLEOTIDE SEQUENCE</scope>
    <source>
        <strain evidence="13">WC2420</strain>
    </source>
</reference>
<dbReference type="InterPro" id="IPR015421">
    <property type="entry name" value="PyrdxlP-dep_Trfase_major"/>
</dbReference>
<dbReference type="EC" id="2.8.1.7" evidence="3"/>
<evidence type="ECO:0000256" key="8">
    <source>
        <dbReference type="ARBA" id="ARBA00023004"/>
    </source>
</evidence>
<keyword evidence="7" id="KW-0663">Pyridoxal phosphate</keyword>
<gene>
    <name evidence="13" type="ORF">AB3G37_04435</name>
</gene>
<comment type="catalytic activity">
    <reaction evidence="10">
        <text>(sulfur carrier)-H + L-cysteine = (sulfur carrier)-SH + L-alanine</text>
        <dbReference type="Rhea" id="RHEA:43892"/>
        <dbReference type="Rhea" id="RHEA-COMP:14737"/>
        <dbReference type="Rhea" id="RHEA-COMP:14739"/>
        <dbReference type="ChEBI" id="CHEBI:29917"/>
        <dbReference type="ChEBI" id="CHEBI:35235"/>
        <dbReference type="ChEBI" id="CHEBI:57972"/>
        <dbReference type="ChEBI" id="CHEBI:64428"/>
        <dbReference type="EC" id="2.8.1.7"/>
    </reaction>
</comment>
<dbReference type="GO" id="GO:0046872">
    <property type="term" value="F:metal ion binding"/>
    <property type="evidence" value="ECO:0007669"/>
    <property type="project" value="UniProtKB-KW"/>
</dbReference>
<dbReference type="Pfam" id="PF00266">
    <property type="entry name" value="Aminotran_5"/>
    <property type="match status" value="1"/>
</dbReference>
<evidence type="ECO:0000256" key="5">
    <source>
        <dbReference type="ARBA" id="ARBA00022714"/>
    </source>
</evidence>
<accession>A0AB39VT84</accession>
<dbReference type="InterPro" id="IPR000192">
    <property type="entry name" value="Aminotrans_V_dom"/>
</dbReference>
<protein>
    <recommendedName>
        <fullName evidence="3">cysteine desulfurase</fullName>
        <ecNumber evidence="3">2.8.1.7</ecNumber>
    </recommendedName>
</protein>
<dbReference type="RefSeq" id="WP_369789835.1">
    <property type="nucleotide sequence ID" value="NZ_CP165628.1"/>
</dbReference>
<keyword evidence="9" id="KW-0411">Iron-sulfur</keyword>
<keyword evidence="5" id="KW-0001">2Fe-2S</keyword>